<organism evidence="1 2">
    <name type="scientific">Larinioides sclopetarius</name>
    <dbReference type="NCBI Taxonomy" id="280406"/>
    <lineage>
        <taxon>Eukaryota</taxon>
        <taxon>Metazoa</taxon>
        <taxon>Ecdysozoa</taxon>
        <taxon>Arthropoda</taxon>
        <taxon>Chelicerata</taxon>
        <taxon>Arachnida</taxon>
        <taxon>Araneae</taxon>
        <taxon>Araneomorphae</taxon>
        <taxon>Entelegynae</taxon>
        <taxon>Araneoidea</taxon>
        <taxon>Araneidae</taxon>
        <taxon>Larinioides</taxon>
    </lineage>
</organism>
<dbReference type="Proteomes" id="UP001497382">
    <property type="component" value="Unassembled WGS sequence"/>
</dbReference>
<protein>
    <submittedName>
        <fullName evidence="1">Uncharacterized protein</fullName>
    </submittedName>
</protein>
<reference evidence="1 2" key="1">
    <citation type="submission" date="2024-04" db="EMBL/GenBank/DDBJ databases">
        <authorList>
            <person name="Rising A."/>
            <person name="Reimegard J."/>
            <person name="Sonavane S."/>
            <person name="Akerstrom W."/>
            <person name="Nylinder S."/>
            <person name="Hedman E."/>
            <person name="Kallberg Y."/>
        </authorList>
    </citation>
    <scope>NUCLEOTIDE SEQUENCE [LARGE SCALE GENOMIC DNA]</scope>
</reference>
<sequence length="124" mass="14500">MACSIRRPGLLITGTWISRISLDQRCFCYPEKETPRLIEIFRTNSEQTPVNDMDLHSVYRYDNTDLLTSFQKQKESNDEFTNISEAVKDSKNLGKDIKVPRFAQRSRLQLSTPEDYFKVSIYNP</sequence>
<keyword evidence="2" id="KW-1185">Reference proteome</keyword>
<accession>A0AAV1ZHW3</accession>
<comment type="caution">
    <text evidence="1">The sequence shown here is derived from an EMBL/GenBank/DDBJ whole genome shotgun (WGS) entry which is preliminary data.</text>
</comment>
<name>A0AAV1ZHW3_9ARAC</name>
<dbReference type="EMBL" id="CAXIEN010000052">
    <property type="protein sequence ID" value="CAL1271105.1"/>
    <property type="molecule type" value="Genomic_DNA"/>
</dbReference>
<evidence type="ECO:0000313" key="1">
    <source>
        <dbReference type="EMBL" id="CAL1271105.1"/>
    </source>
</evidence>
<gene>
    <name evidence="1" type="ORF">LARSCL_LOCUS5653</name>
</gene>
<proteinExistence type="predicted"/>
<dbReference type="AlphaFoldDB" id="A0AAV1ZHW3"/>
<evidence type="ECO:0000313" key="2">
    <source>
        <dbReference type="Proteomes" id="UP001497382"/>
    </source>
</evidence>